<name>A0A4P7P1H7_9GAMM</name>
<keyword evidence="4" id="KW-1185">Reference proteome</keyword>
<dbReference type="OrthoDB" id="9807486at2"/>
<comment type="similarity">
    <text evidence="1 2">Belongs to the UPF0301 (AlgH) family.</text>
</comment>
<dbReference type="Pfam" id="PF02622">
    <property type="entry name" value="DUF179"/>
    <property type="match status" value="1"/>
</dbReference>
<dbReference type="GO" id="GO:0005829">
    <property type="term" value="C:cytosol"/>
    <property type="evidence" value="ECO:0007669"/>
    <property type="project" value="TreeGrafter"/>
</dbReference>
<proteinExistence type="inferred from homology"/>
<protein>
    <recommendedName>
        <fullName evidence="2">UPF0301 protein GHNINEIG_01944</fullName>
    </recommendedName>
</protein>
<dbReference type="NCBIfam" id="NF001266">
    <property type="entry name" value="PRK00228.1-1"/>
    <property type="match status" value="1"/>
</dbReference>
<dbReference type="PANTHER" id="PTHR30327:SF1">
    <property type="entry name" value="UPF0301 PROTEIN YQGE"/>
    <property type="match status" value="1"/>
</dbReference>
<gene>
    <name evidence="3" type="ORF">GHNINEIG_01944</name>
</gene>
<accession>A0A4P7P1H7</accession>
<reference evidence="3 4" key="1">
    <citation type="submission" date="2018-08" db="EMBL/GenBank/DDBJ databases">
        <title>Horizontal acquisition of hydrogen conversion ability and other habitat adaptations in Hydrogenovibrio crunogenus strains.</title>
        <authorList>
            <person name="Gonnella G."/>
            <person name="Adam N."/>
            <person name="Perner M."/>
        </authorList>
    </citation>
    <scope>NUCLEOTIDE SEQUENCE [LARGE SCALE GENOMIC DNA]</scope>
    <source>
        <strain evidence="3 4">SP-41</strain>
    </source>
</reference>
<dbReference type="AlphaFoldDB" id="A0A4P7P1H7"/>
<organism evidence="3 4">
    <name type="scientific">Hydrogenovibrio crunogenus</name>
    <dbReference type="NCBI Taxonomy" id="39765"/>
    <lineage>
        <taxon>Bacteria</taxon>
        <taxon>Pseudomonadati</taxon>
        <taxon>Pseudomonadota</taxon>
        <taxon>Gammaproteobacteria</taxon>
        <taxon>Thiotrichales</taxon>
        <taxon>Piscirickettsiaceae</taxon>
        <taxon>Hydrogenovibrio</taxon>
    </lineage>
</organism>
<dbReference type="SUPFAM" id="SSF143456">
    <property type="entry name" value="VC0467-like"/>
    <property type="match status" value="1"/>
</dbReference>
<dbReference type="EMBL" id="CP032096">
    <property type="protein sequence ID" value="QBZ83876.1"/>
    <property type="molecule type" value="Genomic_DNA"/>
</dbReference>
<evidence type="ECO:0000313" key="4">
    <source>
        <dbReference type="Proteomes" id="UP000296201"/>
    </source>
</evidence>
<dbReference type="RefSeq" id="WP_135796459.1">
    <property type="nucleotide sequence ID" value="NZ_CP032096.1"/>
</dbReference>
<evidence type="ECO:0000313" key="3">
    <source>
        <dbReference type="EMBL" id="QBZ83876.1"/>
    </source>
</evidence>
<dbReference type="PANTHER" id="PTHR30327">
    <property type="entry name" value="UNCHARACTERIZED PROTEIN YQGE"/>
    <property type="match status" value="1"/>
</dbReference>
<dbReference type="Gene3D" id="3.40.1740.10">
    <property type="entry name" value="VC0467-like"/>
    <property type="match status" value="1"/>
</dbReference>
<dbReference type="HAMAP" id="MF_00758">
    <property type="entry name" value="UPF0301"/>
    <property type="match status" value="1"/>
</dbReference>
<evidence type="ECO:0000256" key="2">
    <source>
        <dbReference type="HAMAP-Rule" id="MF_00758"/>
    </source>
</evidence>
<dbReference type="Proteomes" id="UP000296201">
    <property type="component" value="Chromosome"/>
</dbReference>
<dbReference type="InterPro" id="IPR003774">
    <property type="entry name" value="AlgH-like"/>
</dbReference>
<sequence>MEHLNSLEHHFLIAMPNLTESWFDKTVIYIVEDNEHGTMGLVINLEHNLTVPELLDHFELTVEAPETYADQPVLMGGPVDLEHGFILHEPQGAWQKSLPLRDNLAMTVSEDFLKAMAEGTAPEKTVVCLGFSGWEKGQLNDEIQANNWLTIPYNEALLFDVPHDQKWQVALNTLGISPESLSMDAGHD</sequence>
<evidence type="ECO:0000256" key="1">
    <source>
        <dbReference type="ARBA" id="ARBA00009600"/>
    </source>
</evidence>